<evidence type="ECO:0000313" key="7">
    <source>
        <dbReference type="Proteomes" id="UP000480178"/>
    </source>
</evidence>
<dbReference type="InterPro" id="IPR028998">
    <property type="entry name" value="RimP_C"/>
</dbReference>
<organism evidence="6 7">
    <name type="scientific">Rhodocytophaga rosea</name>
    <dbReference type="NCBI Taxonomy" id="2704465"/>
    <lineage>
        <taxon>Bacteria</taxon>
        <taxon>Pseudomonadati</taxon>
        <taxon>Bacteroidota</taxon>
        <taxon>Cytophagia</taxon>
        <taxon>Cytophagales</taxon>
        <taxon>Rhodocytophagaceae</taxon>
        <taxon>Rhodocytophaga</taxon>
    </lineage>
</organism>
<dbReference type="Pfam" id="PF02576">
    <property type="entry name" value="RimP_N"/>
    <property type="match status" value="1"/>
</dbReference>
<dbReference type="InterPro" id="IPR003728">
    <property type="entry name" value="Ribosome_maturation_RimP"/>
</dbReference>
<reference evidence="6 7" key="1">
    <citation type="submission" date="2020-01" db="EMBL/GenBank/DDBJ databases">
        <authorList>
            <person name="Kim M.K."/>
        </authorList>
    </citation>
    <scope>NUCLEOTIDE SEQUENCE [LARGE SCALE GENOMIC DNA]</scope>
    <source>
        <strain evidence="6 7">172606-1</strain>
    </source>
</reference>
<gene>
    <name evidence="3" type="primary">rimP</name>
    <name evidence="6" type="ORF">GXP67_23930</name>
</gene>
<dbReference type="SUPFAM" id="SSF75420">
    <property type="entry name" value="YhbC-like, N-terminal domain"/>
    <property type="match status" value="1"/>
</dbReference>
<dbReference type="GO" id="GO:0000028">
    <property type="term" value="P:ribosomal small subunit assembly"/>
    <property type="evidence" value="ECO:0007669"/>
    <property type="project" value="TreeGrafter"/>
</dbReference>
<accession>A0A6C0GNP8</accession>
<dbReference type="GO" id="GO:0006412">
    <property type="term" value="P:translation"/>
    <property type="evidence" value="ECO:0007669"/>
    <property type="project" value="TreeGrafter"/>
</dbReference>
<dbReference type="AlphaFoldDB" id="A0A6C0GNP8"/>
<evidence type="ECO:0000259" key="5">
    <source>
        <dbReference type="Pfam" id="PF17384"/>
    </source>
</evidence>
<dbReference type="RefSeq" id="WP_162445463.1">
    <property type="nucleotide sequence ID" value="NZ_CP048222.1"/>
</dbReference>
<dbReference type="PANTHER" id="PTHR33867">
    <property type="entry name" value="RIBOSOME MATURATION FACTOR RIMP"/>
    <property type="match status" value="1"/>
</dbReference>
<dbReference type="Gene3D" id="3.30.300.70">
    <property type="entry name" value="RimP-like superfamily, N-terminal"/>
    <property type="match status" value="1"/>
</dbReference>
<dbReference type="KEGG" id="rhoz:GXP67_23930"/>
<dbReference type="PANTHER" id="PTHR33867:SF1">
    <property type="entry name" value="RIBOSOME MATURATION FACTOR RIMP"/>
    <property type="match status" value="1"/>
</dbReference>
<evidence type="ECO:0000256" key="3">
    <source>
        <dbReference type="HAMAP-Rule" id="MF_01077"/>
    </source>
</evidence>
<dbReference type="InterPro" id="IPR035956">
    <property type="entry name" value="RimP_N_sf"/>
</dbReference>
<feature type="domain" description="Ribosome maturation factor RimP C-terminal" evidence="5">
    <location>
        <begin position="89"/>
        <end position="155"/>
    </location>
</feature>
<keyword evidence="2 3" id="KW-0690">Ribosome biogenesis</keyword>
<proteinExistence type="inferred from homology"/>
<dbReference type="HAMAP" id="MF_01077">
    <property type="entry name" value="RimP"/>
    <property type="match status" value="1"/>
</dbReference>
<sequence length="156" mass="17492">MELKEQIEDLVAVQLKGSPYFLVNVVIAGVKSVPKITVWIDGDEGVSIDKCAEISRKLGNQLEERELIPTAYTLEVSSPGIDQPLKWFRQYKQHTGRKLKVTLKDGTIKTGTLTHVQEDSILLTEEKKAKKKSETEPPAEIKLADIDKTFVLVSFI</sequence>
<feature type="domain" description="Ribosome maturation factor RimP N-terminal" evidence="4">
    <location>
        <begin position="17"/>
        <end position="82"/>
    </location>
</feature>
<comment type="subcellular location">
    <subcellularLocation>
        <location evidence="3">Cytoplasm</location>
    </subcellularLocation>
</comment>
<keyword evidence="1 3" id="KW-0963">Cytoplasm</keyword>
<dbReference type="GO" id="GO:0005829">
    <property type="term" value="C:cytosol"/>
    <property type="evidence" value="ECO:0007669"/>
    <property type="project" value="TreeGrafter"/>
</dbReference>
<dbReference type="Pfam" id="PF17384">
    <property type="entry name" value="DUF150_C"/>
    <property type="match status" value="1"/>
</dbReference>
<dbReference type="EMBL" id="CP048222">
    <property type="protein sequence ID" value="QHT69474.1"/>
    <property type="molecule type" value="Genomic_DNA"/>
</dbReference>
<protein>
    <recommendedName>
        <fullName evidence="3">Ribosome maturation factor RimP</fullName>
    </recommendedName>
</protein>
<evidence type="ECO:0000256" key="1">
    <source>
        <dbReference type="ARBA" id="ARBA00022490"/>
    </source>
</evidence>
<comment type="similarity">
    <text evidence="3">Belongs to the RimP family.</text>
</comment>
<evidence type="ECO:0000259" key="4">
    <source>
        <dbReference type="Pfam" id="PF02576"/>
    </source>
</evidence>
<comment type="function">
    <text evidence="3">Required for maturation of 30S ribosomal subunits.</text>
</comment>
<keyword evidence="7" id="KW-1185">Reference proteome</keyword>
<dbReference type="Proteomes" id="UP000480178">
    <property type="component" value="Chromosome"/>
</dbReference>
<evidence type="ECO:0000256" key="2">
    <source>
        <dbReference type="ARBA" id="ARBA00022517"/>
    </source>
</evidence>
<evidence type="ECO:0000313" key="6">
    <source>
        <dbReference type="EMBL" id="QHT69474.1"/>
    </source>
</evidence>
<name>A0A6C0GNP8_9BACT</name>
<dbReference type="InterPro" id="IPR028989">
    <property type="entry name" value="RimP_N"/>
</dbReference>